<organism evidence="3 4">
    <name type="scientific">Glaciecola siphonariae</name>
    <dbReference type="NCBI Taxonomy" id="521012"/>
    <lineage>
        <taxon>Bacteria</taxon>
        <taxon>Pseudomonadati</taxon>
        <taxon>Pseudomonadota</taxon>
        <taxon>Gammaproteobacteria</taxon>
        <taxon>Alteromonadales</taxon>
        <taxon>Alteromonadaceae</taxon>
        <taxon>Glaciecola</taxon>
    </lineage>
</organism>
<dbReference type="RefSeq" id="WP_382407705.1">
    <property type="nucleotide sequence ID" value="NZ_JBHSGU010000002.1"/>
</dbReference>
<name>A0ABV9LXF4_9ALTE</name>
<reference evidence="4" key="1">
    <citation type="journal article" date="2019" name="Int. J. Syst. Evol. Microbiol.">
        <title>The Global Catalogue of Microorganisms (GCM) 10K type strain sequencing project: providing services to taxonomists for standard genome sequencing and annotation.</title>
        <authorList>
            <consortium name="The Broad Institute Genomics Platform"/>
            <consortium name="The Broad Institute Genome Sequencing Center for Infectious Disease"/>
            <person name="Wu L."/>
            <person name="Ma J."/>
        </authorList>
    </citation>
    <scope>NUCLEOTIDE SEQUENCE [LARGE SCALE GENOMIC DNA]</scope>
    <source>
        <strain evidence="4">KACC 12507</strain>
    </source>
</reference>
<dbReference type="Gene3D" id="1.10.10.800">
    <property type="match status" value="1"/>
</dbReference>
<feature type="signal peptide" evidence="1">
    <location>
        <begin position="1"/>
        <end position="24"/>
    </location>
</feature>
<evidence type="ECO:0000256" key="1">
    <source>
        <dbReference type="SAM" id="SignalP"/>
    </source>
</evidence>
<dbReference type="InterPro" id="IPR029058">
    <property type="entry name" value="AB_hydrolase_fold"/>
</dbReference>
<evidence type="ECO:0000259" key="2">
    <source>
        <dbReference type="Pfam" id="PF01738"/>
    </source>
</evidence>
<dbReference type="SUPFAM" id="SSF53474">
    <property type="entry name" value="alpha/beta-Hydrolases"/>
    <property type="match status" value="1"/>
</dbReference>
<comment type="caution">
    <text evidence="3">The sequence shown here is derived from an EMBL/GenBank/DDBJ whole genome shotgun (WGS) entry which is preliminary data.</text>
</comment>
<feature type="chain" id="PRO_5046359934" evidence="1">
    <location>
        <begin position="25"/>
        <end position="318"/>
    </location>
</feature>
<dbReference type="InterPro" id="IPR051411">
    <property type="entry name" value="Polyketide_trans_af380"/>
</dbReference>
<dbReference type="EMBL" id="JBHSGU010000002">
    <property type="protein sequence ID" value="MFC4700358.1"/>
    <property type="molecule type" value="Genomic_DNA"/>
</dbReference>
<dbReference type="PANTHER" id="PTHR47751:SF1">
    <property type="entry name" value="SUPERFAMILY HYDROLASE, PUTATIVE (AFU_ORTHOLOGUE AFUA_2G16580)-RELATED"/>
    <property type="match status" value="1"/>
</dbReference>
<keyword evidence="3" id="KW-0378">Hydrolase</keyword>
<evidence type="ECO:0000313" key="3">
    <source>
        <dbReference type="EMBL" id="MFC4700358.1"/>
    </source>
</evidence>
<protein>
    <submittedName>
        <fullName evidence="3">Alpha/beta hydrolase</fullName>
    </submittedName>
</protein>
<keyword evidence="4" id="KW-1185">Reference proteome</keyword>
<accession>A0ABV9LXF4</accession>
<gene>
    <name evidence="3" type="ORF">ACFO4O_09335</name>
</gene>
<evidence type="ECO:0000313" key="4">
    <source>
        <dbReference type="Proteomes" id="UP001595897"/>
    </source>
</evidence>
<dbReference type="InterPro" id="IPR002925">
    <property type="entry name" value="Dienelactn_hydro"/>
</dbReference>
<dbReference type="Proteomes" id="UP001595897">
    <property type="component" value="Unassembled WGS sequence"/>
</dbReference>
<dbReference type="Gene3D" id="3.40.50.1820">
    <property type="entry name" value="alpha/beta hydrolase"/>
    <property type="match status" value="1"/>
</dbReference>
<sequence length="318" mass="34759">MLNLHKNIITLSVFAAASISTANAADIVPVSFESHGQQIKGNLYLPDDYDAGQKLPTIIVSGAWTSVKEQMAGGYAEKIADQGYAALAFDFRGWGESNINTPVELQFAENPIAKTEDILAAVEFLLAREEVDSSKIATLGICASAGYAIDAAYQSENIATVMTVAPWLQDDAIVTQVYGDSKPTLLNLYEQAELTGIPVIIEAASDTNEQSLMYQASYYTDPNRGAIESYDNKFSTFSWGPWLNYDAIQTAERIEKPVLLVHSEAAAIPQGAKKFTELAGENAKLVMLDDVTQFDFYDNSDAMNASIEQIKLHIERVF</sequence>
<feature type="domain" description="Dienelactone hydrolase" evidence="2">
    <location>
        <begin position="49"/>
        <end position="161"/>
    </location>
</feature>
<proteinExistence type="predicted"/>
<dbReference type="GO" id="GO:0016787">
    <property type="term" value="F:hydrolase activity"/>
    <property type="evidence" value="ECO:0007669"/>
    <property type="project" value="UniProtKB-KW"/>
</dbReference>
<keyword evidence="1" id="KW-0732">Signal</keyword>
<dbReference type="Pfam" id="PF01738">
    <property type="entry name" value="DLH"/>
    <property type="match status" value="1"/>
</dbReference>
<dbReference type="PANTHER" id="PTHR47751">
    <property type="entry name" value="SUPERFAMILY HYDROLASE, PUTATIVE (AFU_ORTHOLOGUE AFUA_2G16580)-RELATED"/>
    <property type="match status" value="1"/>
</dbReference>